<dbReference type="Proteomes" id="UP000769528">
    <property type="component" value="Unassembled WGS sequence"/>
</dbReference>
<evidence type="ECO:0000313" key="2">
    <source>
        <dbReference type="Proteomes" id="UP000769528"/>
    </source>
</evidence>
<dbReference type="EMBL" id="JAEUBF010001392">
    <property type="protein sequence ID" value="KAH3666997.1"/>
    <property type="molecule type" value="Genomic_DNA"/>
</dbReference>
<keyword evidence="2" id="KW-1185">Reference proteome</keyword>
<evidence type="ECO:0000313" key="1">
    <source>
        <dbReference type="EMBL" id="KAH3666997.1"/>
    </source>
</evidence>
<organism evidence="1 2">
    <name type="scientific">Wickerhamomyces mucosus</name>
    <dbReference type="NCBI Taxonomy" id="1378264"/>
    <lineage>
        <taxon>Eukaryota</taxon>
        <taxon>Fungi</taxon>
        <taxon>Dikarya</taxon>
        <taxon>Ascomycota</taxon>
        <taxon>Saccharomycotina</taxon>
        <taxon>Saccharomycetes</taxon>
        <taxon>Phaffomycetales</taxon>
        <taxon>Wickerhamomycetaceae</taxon>
        <taxon>Wickerhamomyces</taxon>
    </lineage>
</organism>
<reference evidence="1" key="1">
    <citation type="journal article" date="2021" name="Open Biol.">
        <title>Shared evolutionary footprints suggest mitochondrial oxidative damage underlies multiple complex I losses in fungi.</title>
        <authorList>
            <person name="Schikora-Tamarit M.A."/>
            <person name="Marcet-Houben M."/>
            <person name="Nosek J."/>
            <person name="Gabaldon T."/>
        </authorList>
    </citation>
    <scope>NUCLEOTIDE SEQUENCE</scope>
    <source>
        <strain evidence="1">CBS6341</strain>
    </source>
</reference>
<accession>A0A9P8P823</accession>
<protein>
    <submittedName>
        <fullName evidence="1">Uncharacterized protein</fullName>
    </submittedName>
</protein>
<dbReference type="AlphaFoldDB" id="A0A9P8P823"/>
<reference evidence="1" key="2">
    <citation type="submission" date="2021-01" db="EMBL/GenBank/DDBJ databases">
        <authorList>
            <person name="Schikora-Tamarit M.A."/>
        </authorList>
    </citation>
    <scope>NUCLEOTIDE SEQUENCE</scope>
    <source>
        <strain evidence="1">CBS6341</strain>
    </source>
</reference>
<comment type="caution">
    <text evidence="1">The sequence shown here is derived from an EMBL/GenBank/DDBJ whole genome shotgun (WGS) entry which is preliminary data.</text>
</comment>
<name>A0A9P8P823_9ASCO</name>
<proteinExistence type="predicted"/>
<sequence length="86" mass="9218">MNDSVQQDFDEVFDLDLTISLDDSGFGDLTTFAFGVLLEDEVDCGLIVFGVVDLAIAAQLCLTGSILGDSEVWRFFAVPSAFTSDG</sequence>
<gene>
    <name evidence="1" type="ORF">WICMUC_005344</name>
</gene>